<dbReference type="Proteomes" id="UP000641386">
    <property type="component" value="Unassembled WGS sequence"/>
</dbReference>
<proteinExistence type="predicted"/>
<organism evidence="1 2">
    <name type="scientific">Streptomyces spiralis</name>
    <dbReference type="NCBI Taxonomy" id="66376"/>
    <lineage>
        <taxon>Bacteria</taxon>
        <taxon>Bacillati</taxon>
        <taxon>Actinomycetota</taxon>
        <taxon>Actinomycetes</taxon>
        <taxon>Kitasatosporales</taxon>
        <taxon>Streptomycetaceae</taxon>
        <taxon>Streptomyces</taxon>
    </lineage>
</organism>
<evidence type="ECO:0000313" key="2">
    <source>
        <dbReference type="Proteomes" id="UP000641386"/>
    </source>
</evidence>
<reference evidence="1" key="1">
    <citation type="journal article" date="2014" name="Int. J. Syst. Evol. Microbiol.">
        <title>Complete genome sequence of Corynebacterium casei LMG S-19264T (=DSM 44701T), isolated from a smear-ripened cheese.</title>
        <authorList>
            <consortium name="US DOE Joint Genome Institute (JGI-PGF)"/>
            <person name="Walter F."/>
            <person name="Albersmeier A."/>
            <person name="Kalinowski J."/>
            <person name="Ruckert C."/>
        </authorList>
    </citation>
    <scope>NUCLEOTIDE SEQUENCE</scope>
    <source>
        <strain evidence="1">JCM 3302</strain>
    </source>
</reference>
<accession>A0A919AHY8</accession>
<protein>
    <submittedName>
        <fullName evidence="1">Uncharacterized protein</fullName>
    </submittedName>
</protein>
<dbReference type="AlphaFoldDB" id="A0A919AHY8"/>
<keyword evidence="2" id="KW-1185">Reference proteome</keyword>
<dbReference type="RefSeq" id="WP_189907266.1">
    <property type="nucleotide sequence ID" value="NZ_BNBC01000053.1"/>
</dbReference>
<name>A0A919AHY8_9ACTN</name>
<dbReference type="EMBL" id="BNBC01000053">
    <property type="protein sequence ID" value="GHF07936.1"/>
    <property type="molecule type" value="Genomic_DNA"/>
</dbReference>
<comment type="caution">
    <text evidence="1">The sequence shown here is derived from an EMBL/GenBank/DDBJ whole genome shotgun (WGS) entry which is preliminary data.</text>
</comment>
<sequence>MIREDKFRIARRPYAVDLGSLRVGGSSEHGWHRAQVTAVWFRGRPRGLIVACIGALRTSQRPAPETVVEFLERYDDGRYGGDCDGRWDGENYWGAQKPEVIEQHLAILRPMLAHYPALPTGDDGWWTFRDGGISAATRQAATGSQP</sequence>
<evidence type="ECO:0000313" key="1">
    <source>
        <dbReference type="EMBL" id="GHF07936.1"/>
    </source>
</evidence>
<gene>
    <name evidence="1" type="ORF">GCM10014715_74800</name>
</gene>
<reference evidence="1" key="2">
    <citation type="submission" date="2020-09" db="EMBL/GenBank/DDBJ databases">
        <authorList>
            <person name="Sun Q."/>
            <person name="Ohkuma M."/>
        </authorList>
    </citation>
    <scope>NUCLEOTIDE SEQUENCE</scope>
    <source>
        <strain evidence="1">JCM 3302</strain>
    </source>
</reference>